<proteinExistence type="predicted"/>
<keyword evidence="2" id="KW-1185">Reference proteome</keyword>
<name>A0ABT5ZAR6_9ACTN</name>
<evidence type="ECO:0000313" key="2">
    <source>
        <dbReference type="Proteomes" id="UP001220022"/>
    </source>
</evidence>
<protein>
    <recommendedName>
        <fullName evidence="3">XRE family transcriptional regulator</fullName>
    </recommendedName>
</protein>
<evidence type="ECO:0000313" key="1">
    <source>
        <dbReference type="EMBL" id="MDF2260935.1"/>
    </source>
</evidence>
<comment type="caution">
    <text evidence="1">The sequence shown here is derived from an EMBL/GenBank/DDBJ whole genome shotgun (WGS) entry which is preliminary data.</text>
</comment>
<gene>
    <name evidence="1" type="ORF">P2L57_36040</name>
</gene>
<dbReference type="EMBL" id="JARHTQ010000043">
    <property type="protein sequence ID" value="MDF2260935.1"/>
    <property type="molecule type" value="Genomic_DNA"/>
</dbReference>
<dbReference type="Proteomes" id="UP001220022">
    <property type="component" value="Unassembled WGS sequence"/>
</dbReference>
<dbReference type="RefSeq" id="WP_275822037.1">
    <property type="nucleotide sequence ID" value="NZ_BAAANM010000041.1"/>
</dbReference>
<organism evidence="1 2">
    <name type="scientific">Streptantibioticus ferralitis</name>
    <dbReference type="NCBI Taxonomy" id="236510"/>
    <lineage>
        <taxon>Bacteria</taxon>
        <taxon>Bacillati</taxon>
        <taxon>Actinomycetota</taxon>
        <taxon>Actinomycetes</taxon>
        <taxon>Kitasatosporales</taxon>
        <taxon>Streptomycetaceae</taxon>
        <taxon>Streptantibioticus</taxon>
    </lineage>
</organism>
<reference evidence="1 2" key="1">
    <citation type="submission" date="2023-03" db="EMBL/GenBank/DDBJ databases">
        <title>Draft genome sequence of type strain Streptomyces ferralitis JCM 14344.</title>
        <authorList>
            <person name="Klaysubun C."/>
            <person name="Duangmal K."/>
        </authorList>
    </citation>
    <scope>NUCLEOTIDE SEQUENCE [LARGE SCALE GENOMIC DNA]</scope>
    <source>
        <strain evidence="1 2">JCM 14344</strain>
    </source>
</reference>
<sequence>MTAASNTTFHVRLVFGPTGRWSAKVDELPQVNAVNRSLSQLERHVADAIAQSQGLAVEALRLEVTRSLGDPDLDARVTKARELRDAADRLAEEARTAAGPLARIMVDRNMSVRDAGTLLGISGSTVSTLTAKSG</sequence>
<evidence type="ECO:0008006" key="3">
    <source>
        <dbReference type="Google" id="ProtNLM"/>
    </source>
</evidence>
<accession>A0ABT5ZAR6</accession>